<dbReference type="EMBL" id="JACTNZ010000001">
    <property type="protein sequence ID" value="KAG5564605.1"/>
    <property type="molecule type" value="Genomic_DNA"/>
</dbReference>
<evidence type="ECO:0000313" key="3">
    <source>
        <dbReference type="EMBL" id="KAG5564605.1"/>
    </source>
</evidence>
<organism evidence="3 4">
    <name type="scientific">Rhododendron griersonianum</name>
    <dbReference type="NCBI Taxonomy" id="479676"/>
    <lineage>
        <taxon>Eukaryota</taxon>
        <taxon>Viridiplantae</taxon>
        <taxon>Streptophyta</taxon>
        <taxon>Embryophyta</taxon>
        <taxon>Tracheophyta</taxon>
        <taxon>Spermatophyta</taxon>
        <taxon>Magnoliopsida</taxon>
        <taxon>eudicotyledons</taxon>
        <taxon>Gunneridae</taxon>
        <taxon>Pentapetalae</taxon>
        <taxon>asterids</taxon>
        <taxon>Ericales</taxon>
        <taxon>Ericaceae</taxon>
        <taxon>Ericoideae</taxon>
        <taxon>Rhodoreae</taxon>
        <taxon>Rhododendron</taxon>
    </lineage>
</organism>
<feature type="domain" description="DUF4283" evidence="2">
    <location>
        <begin position="29"/>
        <end position="84"/>
    </location>
</feature>
<evidence type="ECO:0000313" key="4">
    <source>
        <dbReference type="Proteomes" id="UP000823749"/>
    </source>
</evidence>
<protein>
    <recommendedName>
        <fullName evidence="2">DUF4283 domain-containing protein</fullName>
    </recommendedName>
</protein>
<feature type="compositionally biased region" description="Basic and acidic residues" evidence="1">
    <location>
        <begin position="262"/>
        <end position="271"/>
    </location>
</feature>
<evidence type="ECO:0000256" key="1">
    <source>
        <dbReference type="SAM" id="MobiDB-lite"/>
    </source>
</evidence>
<name>A0AAV6LIR1_9ERIC</name>
<reference evidence="3" key="1">
    <citation type="submission" date="2020-08" db="EMBL/GenBank/DDBJ databases">
        <title>Plant Genome Project.</title>
        <authorList>
            <person name="Zhang R.-G."/>
        </authorList>
    </citation>
    <scope>NUCLEOTIDE SEQUENCE</scope>
    <source>
        <strain evidence="3">WSP0</strain>
        <tissue evidence="3">Leaf</tissue>
    </source>
</reference>
<gene>
    <name evidence="3" type="ORF">RHGRI_000708</name>
</gene>
<dbReference type="Pfam" id="PF14111">
    <property type="entry name" value="DUF4283"/>
    <property type="match status" value="1"/>
</dbReference>
<proteinExistence type="predicted"/>
<keyword evidence="4" id="KW-1185">Reference proteome</keyword>
<sequence>MKFQYFPPTVEGERITVSPPSAVELQGALKWKDCLVGHFVDKNIPFLAVRSVAFKKWADYGLVDVLSNEKGFYFFQFGSTDALDLLTASGKTVTIAIKYPWQPVKCGSCKVFGHSDCSQKVVHAPERVIDPTKAAPKGQVWVVKSGGGDSISNPLEVSEPAVIVPASSIKELPRSNQFDALQLMDKEDTSGTVVVSKAAEVHLDSGKVMHKESLGAASIRTDPSSSKVMDEPHYGTLPDVLGEGMEDPYALFQVLTSMDMVDTNKPKERKNPGAAKRGRKPKNQ</sequence>
<dbReference type="Proteomes" id="UP000823749">
    <property type="component" value="Chromosome 1"/>
</dbReference>
<accession>A0AAV6LIR1</accession>
<comment type="caution">
    <text evidence="3">The sequence shown here is derived from an EMBL/GenBank/DDBJ whole genome shotgun (WGS) entry which is preliminary data.</text>
</comment>
<dbReference type="InterPro" id="IPR025558">
    <property type="entry name" value="DUF4283"/>
</dbReference>
<dbReference type="AlphaFoldDB" id="A0AAV6LIR1"/>
<feature type="region of interest" description="Disordered" evidence="1">
    <location>
        <begin position="260"/>
        <end position="284"/>
    </location>
</feature>
<evidence type="ECO:0000259" key="2">
    <source>
        <dbReference type="Pfam" id="PF14111"/>
    </source>
</evidence>